<evidence type="ECO:0000313" key="7">
    <source>
        <dbReference type="EMBL" id="EXJ96050.1"/>
    </source>
</evidence>
<accession>W9Z273</accession>
<dbReference type="STRING" id="1182541.W9Z273"/>
<dbReference type="CDD" id="cd11059">
    <property type="entry name" value="CYP_fungal"/>
    <property type="match status" value="1"/>
</dbReference>
<dbReference type="Proteomes" id="UP000019484">
    <property type="component" value="Unassembled WGS sequence"/>
</dbReference>
<dbReference type="PANTHER" id="PTHR24305:SF164">
    <property type="entry name" value="P450, PUTATIVE (EUROFUNG)-RELATED"/>
    <property type="match status" value="1"/>
</dbReference>
<keyword evidence="8" id="KW-1185">Reference proteome</keyword>
<keyword evidence="3 6" id="KW-0560">Oxidoreductase</keyword>
<evidence type="ECO:0008006" key="9">
    <source>
        <dbReference type="Google" id="ProtNLM"/>
    </source>
</evidence>
<dbReference type="PANTHER" id="PTHR24305">
    <property type="entry name" value="CYTOCHROME P450"/>
    <property type="match status" value="1"/>
</dbReference>
<protein>
    <recommendedName>
        <fullName evidence="9">Cytochrome P450 oxidoreductase</fullName>
    </recommendedName>
</protein>
<evidence type="ECO:0000256" key="4">
    <source>
        <dbReference type="ARBA" id="ARBA00023004"/>
    </source>
</evidence>
<evidence type="ECO:0000256" key="6">
    <source>
        <dbReference type="RuleBase" id="RU000461"/>
    </source>
</evidence>
<dbReference type="Pfam" id="PF00067">
    <property type="entry name" value="p450"/>
    <property type="match status" value="1"/>
</dbReference>
<dbReference type="InterPro" id="IPR036396">
    <property type="entry name" value="Cyt_P450_sf"/>
</dbReference>
<keyword evidence="6" id="KW-0503">Monooxygenase</keyword>
<dbReference type="PROSITE" id="PS00086">
    <property type="entry name" value="CYTOCHROME_P450"/>
    <property type="match status" value="1"/>
</dbReference>
<organism evidence="7 8">
    <name type="scientific">Capronia coronata CBS 617.96</name>
    <dbReference type="NCBI Taxonomy" id="1182541"/>
    <lineage>
        <taxon>Eukaryota</taxon>
        <taxon>Fungi</taxon>
        <taxon>Dikarya</taxon>
        <taxon>Ascomycota</taxon>
        <taxon>Pezizomycotina</taxon>
        <taxon>Eurotiomycetes</taxon>
        <taxon>Chaetothyriomycetidae</taxon>
        <taxon>Chaetothyriales</taxon>
        <taxon>Herpotrichiellaceae</taxon>
        <taxon>Capronia</taxon>
    </lineage>
</organism>
<dbReference type="GeneID" id="19156078"/>
<dbReference type="GO" id="GO:0004497">
    <property type="term" value="F:monooxygenase activity"/>
    <property type="evidence" value="ECO:0007669"/>
    <property type="project" value="UniProtKB-KW"/>
</dbReference>
<proteinExistence type="inferred from homology"/>
<feature type="binding site" description="axial binding residue" evidence="5">
    <location>
        <position position="478"/>
    </location>
    <ligand>
        <name>heme</name>
        <dbReference type="ChEBI" id="CHEBI:30413"/>
    </ligand>
    <ligandPart>
        <name>Fe</name>
        <dbReference type="ChEBI" id="CHEBI:18248"/>
    </ligandPart>
</feature>
<evidence type="ECO:0000256" key="1">
    <source>
        <dbReference type="ARBA" id="ARBA00001971"/>
    </source>
</evidence>
<keyword evidence="5 6" id="KW-0349">Heme</keyword>
<evidence type="ECO:0000256" key="2">
    <source>
        <dbReference type="ARBA" id="ARBA00022723"/>
    </source>
</evidence>
<reference evidence="7 8" key="1">
    <citation type="submission" date="2013-03" db="EMBL/GenBank/DDBJ databases">
        <title>The Genome Sequence of Capronia coronata CBS 617.96.</title>
        <authorList>
            <consortium name="The Broad Institute Genomics Platform"/>
            <person name="Cuomo C."/>
            <person name="de Hoog S."/>
            <person name="Gorbushina A."/>
            <person name="Walker B."/>
            <person name="Young S.K."/>
            <person name="Zeng Q."/>
            <person name="Gargeya S."/>
            <person name="Fitzgerald M."/>
            <person name="Haas B."/>
            <person name="Abouelleil A."/>
            <person name="Allen A.W."/>
            <person name="Alvarado L."/>
            <person name="Arachchi H.M."/>
            <person name="Berlin A.M."/>
            <person name="Chapman S.B."/>
            <person name="Gainer-Dewar J."/>
            <person name="Goldberg J."/>
            <person name="Griggs A."/>
            <person name="Gujja S."/>
            <person name="Hansen M."/>
            <person name="Howarth C."/>
            <person name="Imamovic A."/>
            <person name="Ireland A."/>
            <person name="Larimer J."/>
            <person name="McCowan C."/>
            <person name="Murphy C."/>
            <person name="Pearson M."/>
            <person name="Poon T.W."/>
            <person name="Priest M."/>
            <person name="Roberts A."/>
            <person name="Saif S."/>
            <person name="Shea T."/>
            <person name="Sisk P."/>
            <person name="Sykes S."/>
            <person name="Wortman J."/>
            <person name="Nusbaum C."/>
            <person name="Birren B."/>
        </authorList>
    </citation>
    <scope>NUCLEOTIDE SEQUENCE [LARGE SCALE GENOMIC DNA]</scope>
    <source>
        <strain evidence="7 8">CBS 617.96</strain>
    </source>
</reference>
<evidence type="ECO:0000313" key="8">
    <source>
        <dbReference type="Proteomes" id="UP000019484"/>
    </source>
</evidence>
<comment type="caution">
    <text evidence="7">The sequence shown here is derived from an EMBL/GenBank/DDBJ whole genome shotgun (WGS) entry which is preliminary data.</text>
</comment>
<dbReference type="GO" id="GO:0005506">
    <property type="term" value="F:iron ion binding"/>
    <property type="evidence" value="ECO:0007669"/>
    <property type="project" value="InterPro"/>
</dbReference>
<dbReference type="PRINTS" id="PR00385">
    <property type="entry name" value="P450"/>
</dbReference>
<dbReference type="InterPro" id="IPR001128">
    <property type="entry name" value="Cyt_P450"/>
</dbReference>
<comment type="cofactor">
    <cofactor evidence="1 5">
        <name>heme</name>
        <dbReference type="ChEBI" id="CHEBI:30413"/>
    </cofactor>
</comment>
<sequence length="543" mass="60831">MPSPLVEALGPNADIEIGSTILGLPISLWIALAIISLYGLSRSGPNAAKLRRIPGPWLYAATGFRLAFDAWQARSVHAILNLHRRYGPVVRIGPNEVSFNSLSALRAIYGAGSGFERTDFYRMFDVYGRPNLFTFGSGKLHRDRKKLLSHIYANQTVLGPEFSRLVQEKVDGFLALVEREPEHASEIFGSLHYFSLDAISEFVYGPEHGGTRALSGSKQSRDLIQDILNPARRRLAWFAVHFPAYTKWITTRTGLLERVLTSLGLIPMRKPFTYTGIRQHALTAFHSFKNAPPVVRAGAAENTVIGRLFKVQEAASLTDMDIASECADHLLAGIDTTADSLMFMIWALSLPQHEEYQEKLRAEVLRSPIDHKGLPIPKELTHLPYLNAVVRESLRLYSPLPTFEPRSSPVDTVIDGYEVPAGTIVGMSPFCLHRDEDVFPSPSSFRPERWLTSSGTLITESDQQNRYFWAFSSGARMCIGMHLANAEMFTLIAALYRKYRTSARHPDTSPGITSRFEVFSDQTMPKMVEHECWIDFVKLKEGS</sequence>
<dbReference type="InterPro" id="IPR017972">
    <property type="entry name" value="Cyt_P450_CS"/>
</dbReference>
<dbReference type="Gene3D" id="1.10.630.10">
    <property type="entry name" value="Cytochrome P450"/>
    <property type="match status" value="1"/>
</dbReference>
<dbReference type="HOGENOM" id="CLU_001570_14_2_1"/>
<comment type="similarity">
    <text evidence="6">Belongs to the cytochrome P450 family.</text>
</comment>
<dbReference type="eggNOG" id="KOG0159">
    <property type="taxonomic scope" value="Eukaryota"/>
</dbReference>
<name>W9Z273_9EURO</name>
<dbReference type="PRINTS" id="PR00463">
    <property type="entry name" value="EP450I"/>
</dbReference>
<dbReference type="OrthoDB" id="1470350at2759"/>
<gene>
    <name evidence="7" type="ORF">A1O1_01176</name>
</gene>
<dbReference type="GO" id="GO:0016705">
    <property type="term" value="F:oxidoreductase activity, acting on paired donors, with incorporation or reduction of molecular oxygen"/>
    <property type="evidence" value="ECO:0007669"/>
    <property type="project" value="InterPro"/>
</dbReference>
<dbReference type="SUPFAM" id="SSF48264">
    <property type="entry name" value="Cytochrome P450"/>
    <property type="match status" value="1"/>
</dbReference>
<dbReference type="GO" id="GO:0020037">
    <property type="term" value="F:heme binding"/>
    <property type="evidence" value="ECO:0007669"/>
    <property type="project" value="InterPro"/>
</dbReference>
<evidence type="ECO:0000256" key="5">
    <source>
        <dbReference type="PIRSR" id="PIRSR602401-1"/>
    </source>
</evidence>
<dbReference type="AlphaFoldDB" id="W9Z273"/>
<dbReference type="RefSeq" id="XP_007720279.1">
    <property type="nucleotide sequence ID" value="XM_007722089.1"/>
</dbReference>
<keyword evidence="2 5" id="KW-0479">Metal-binding</keyword>
<keyword evidence="4 5" id="KW-0408">Iron</keyword>
<dbReference type="EMBL" id="AMWN01000001">
    <property type="protein sequence ID" value="EXJ96050.1"/>
    <property type="molecule type" value="Genomic_DNA"/>
</dbReference>
<dbReference type="InterPro" id="IPR002401">
    <property type="entry name" value="Cyt_P450_E_grp-I"/>
</dbReference>
<dbReference type="InterPro" id="IPR050121">
    <property type="entry name" value="Cytochrome_P450_monoxygenase"/>
</dbReference>
<evidence type="ECO:0000256" key="3">
    <source>
        <dbReference type="ARBA" id="ARBA00023002"/>
    </source>
</evidence>